<dbReference type="AlphaFoldDB" id="A0A080YZN3"/>
<dbReference type="Proteomes" id="UP000028582">
    <property type="component" value="Unassembled WGS sequence"/>
</dbReference>
<comment type="caution">
    <text evidence="1">The sequence shown here is derived from an EMBL/GenBank/DDBJ whole genome shotgun (WGS) entry which is preliminary data.</text>
</comment>
<reference evidence="1 2" key="1">
    <citation type="submission" date="2013-11" db="EMBL/GenBank/DDBJ databases">
        <title>The Genome Sequence of Phytophthora parasitica P1976.</title>
        <authorList>
            <consortium name="The Broad Institute Genomics Platform"/>
            <person name="Russ C."/>
            <person name="Tyler B."/>
            <person name="Panabieres F."/>
            <person name="Shan W."/>
            <person name="Tripathy S."/>
            <person name="Grunwald N."/>
            <person name="Machado M."/>
            <person name="Johnson C.S."/>
            <person name="Walker B."/>
            <person name="Young S."/>
            <person name="Zeng Q."/>
            <person name="Gargeya S."/>
            <person name="Fitzgerald M."/>
            <person name="Haas B."/>
            <person name="Abouelleil A."/>
            <person name="Allen A.W."/>
            <person name="Alvarado L."/>
            <person name="Arachchi H.M."/>
            <person name="Berlin A.M."/>
            <person name="Chapman S.B."/>
            <person name="Gainer-Dewar J."/>
            <person name="Goldberg J."/>
            <person name="Griggs A."/>
            <person name="Gujja S."/>
            <person name="Hansen M."/>
            <person name="Howarth C."/>
            <person name="Imamovic A."/>
            <person name="Ireland A."/>
            <person name="Larimer J."/>
            <person name="McCowan C."/>
            <person name="Murphy C."/>
            <person name="Pearson M."/>
            <person name="Poon T.W."/>
            <person name="Priest M."/>
            <person name="Roberts A."/>
            <person name="Saif S."/>
            <person name="Shea T."/>
            <person name="Sisk P."/>
            <person name="Sykes S."/>
            <person name="Wortman J."/>
            <person name="Nusbaum C."/>
            <person name="Birren B."/>
        </authorList>
    </citation>
    <scope>NUCLEOTIDE SEQUENCE [LARGE SCALE GENOMIC DNA]</scope>
    <source>
        <strain evidence="1 2">P1976</strain>
    </source>
</reference>
<evidence type="ECO:0000313" key="1">
    <source>
        <dbReference type="EMBL" id="ETO59844.1"/>
    </source>
</evidence>
<dbReference type="EMBL" id="ANJA01004035">
    <property type="protein sequence ID" value="ETO59844.1"/>
    <property type="molecule type" value="Genomic_DNA"/>
</dbReference>
<protein>
    <submittedName>
        <fullName evidence="1">Uncharacterized protein</fullName>
    </submittedName>
</protein>
<accession>A0A080YZN3</accession>
<evidence type="ECO:0000313" key="2">
    <source>
        <dbReference type="Proteomes" id="UP000028582"/>
    </source>
</evidence>
<name>A0A080YZN3_PHYNI</name>
<proteinExistence type="predicted"/>
<organism evidence="1 2">
    <name type="scientific">Phytophthora nicotianae P1976</name>
    <dbReference type="NCBI Taxonomy" id="1317066"/>
    <lineage>
        <taxon>Eukaryota</taxon>
        <taxon>Sar</taxon>
        <taxon>Stramenopiles</taxon>
        <taxon>Oomycota</taxon>
        <taxon>Peronosporomycetes</taxon>
        <taxon>Peronosporales</taxon>
        <taxon>Peronosporaceae</taxon>
        <taxon>Phytophthora</taxon>
    </lineage>
</organism>
<gene>
    <name evidence="1" type="ORF">F444_21875</name>
</gene>
<sequence>MALDNMASLDFSLCISAATSDMARQAEHALRLRQSALVVLRLRWLRKARRQRRASE</sequence>